<dbReference type="EMBL" id="DSXR01000052">
    <property type="protein sequence ID" value="HGS87010.1"/>
    <property type="molecule type" value="Genomic_DNA"/>
</dbReference>
<dbReference type="Gene3D" id="3.10.20.30">
    <property type="match status" value="1"/>
</dbReference>
<protein>
    <recommendedName>
        <fullName evidence="5">Molybdopterin synthase sulfur carrier subunit</fullName>
    </recommendedName>
</protein>
<evidence type="ECO:0000256" key="3">
    <source>
        <dbReference type="ARBA" id="ARBA00023150"/>
    </source>
</evidence>
<dbReference type="AlphaFoldDB" id="A0A7C4Q2X9"/>
<gene>
    <name evidence="6" type="primary">moaD</name>
    <name evidence="6" type="ORF">ENT17_05260</name>
</gene>
<evidence type="ECO:0000256" key="4">
    <source>
        <dbReference type="ARBA" id="ARBA00024200"/>
    </source>
</evidence>
<dbReference type="GO" id="GO:0006777">
    <property type="term" value="P:Mo-molybdopterin cofactor biosynthetic process"/>
    <property type="evidence" value="ECO:0007669"/>
    <property type="project" value="UniProtKB-KW"/>
</dbReference>
<dbReference type="Pfam" id="PF02391">
    <property type="entry name" value="MoaE"/>
    <property type="match status" value="1"/>
</dbReference>
<dbReference type="Pfam" id="PF02597">
    <property type="entry name" value="ThiS"/>
    <property type="match status" value="1"/>
</dbReference>
<dbReference type="NCBIfam" id="TIGR01682">
    <property type="entry name" value="moaD"/>
    <property type="match status" value="1"/>
</dbReference>
<dbReference type="InterPro" id="IPR012675">
    <property type="entry name" value="Beta-grasp_dom_sf"/>
</dbReference>
<evidence type="ECO:0000256" key="1">
    <source>
        <dbReference type="ARBA" id="ARBA00005046"/>
    </source>
</evidence>
<reference evidence="6" key="1">
    <citation type="journal article" date="2020" name="mSystems">
        <title>Genome- and Community-Level Interaction Insights into Carbon Utilization and Element Cycling Functions of Hydrothermarchaeota in Hydrothermal Sediment.</title>
        <authorList>
            <person name="Zhou Z."/>
            <person name="Liu Y."/>
            <person name="Xu W."/>
            <person name="Pan J."/>
            <person name="Luo Z.H."/>
            <person name="Li M."/>
        </authorList>
    </citation>
    <scope>NUCLEOTIDE SEQUENCE [LARGE SCALE GENOMIC DNA]</scope>
    <source>
        <strain evidence="6">SpSt-556</strain>
    </source>
</reference>
<dbReference type="FunFam" id="3.10.20.30:FF:000010">
    <property type="entry name" value="Molybdopterin synthase sulfur carrier subunit"/>
    <property type="match status" value="1"/>
</dbReference>
<comment type="similarity">
    <text evidence="4">Belongs to the MoaD family.</text>
</comment>
<keyword evidence="3" id="KW-0501">Molybdenum cofactor biosynthesis</keyword>
<accession>A0A7C4Q2X9</accession>
<comment type="caution">
    <text evidence="6">The sequence shown here is derived from an EMBL/GenBank/DDBJ whole genome shotgun (WGS) entry which is preliminary data.</text>
</comment>
<comment type="pathway">
    <text evidence="1">Cofactor biosynthesis; molybdopterin biosynthesis.</text>
</comment>
<proteinExistence type="inferred from homology"/>
<dbReference type="GO" id="GO:0000166">
    <property type="term" value="F:nucleotide binding"/>
    <property type="evidence" value="ECO:0007669"/>
    <property type="project" value="UniProtKB-KW"/>
</dbReference>
<dbReference type="CDD" id="cd00756">
    <property type="entry name" value="MoaE"/>
    <property type="match status" value="1"/>
</dbReference>
<dbReference type="InterPro" id="IPR016155">
    <property type="entry name" value="Mopterin_synth/thiamin_S_b"/>
</dbReference>
<dbReference type="InterPro" id="IPR036563">
    <property type="entry name" value="MoaE_sf"/>
</dbReference>
<dbReference type="CDD" id="cd00754">
    <property type="entry name" value="Ubl_MoaD"/>
    <property type="match status" value="1"/>
</dbReference>
<dbReference type="SUPFAM" id="SSF54285">
    <property type="entry name" value="MoaD/ThiS"/>
    <property type="match status" value="1"/>
</dbReference>
<evidence type="ECO:0000256" key="5">
    <source>
        <dbReference type="ARBA" id="ARBA00024247"/>
    </source>
</evidence>
<dbReference type="Gene3D" id="3.90.1170.40">
    <property type="entry name" value="Molybdopterin biosynthesis MoaE subunit"/>
    <property type="match status" value="1"/>
</dbReference>
<name>A0A7C4Q2X9_9CHLR</name>
<dbReference type="InterPro" id="IPR003749">
    <property type="entry name" value="ThiS/MoaD-like"/>
</dbReference>
<organism evidence="6">
    <name type="scientific">Bellilinea caldifistulae</name>
    <dbReference type="NCBI Taxonomy" id="360411"/>
    <lineage>
        <taxon>Bacteria</taxon>
        <taxon>Bacillati</taxon>
        <taxon>Chloroflexota</taxon>
        <taxon>Anaerolineae</taxon>
        <taxon>Anaerolineales</taxon>
        <taxon>Anaerolineaceae</taxon>
        <taxon>Bellilinea</taxon>
    </lineage>
</organism>
<keyword evidence="2" id="KW-0547">Nucleotide-binding</keyword>
<evidence type="ECO:0000313" key="6">
    <source>
        <dbReference type="EMBL" id="HGS87010.1"/>
    </source>
</evidence>
<evidence type="ECO:0000256" key="2">
    <source>
        <dbReference type="ARBA" id="ARBA00022741"/>
    </source>
</evidence>
<dbReference type="SUPFAM" id="SSF54690">
    <property type="entry name" value="Molybdopterin synthase subunit MoaE"/>
    <property type="match status" value="1"/>
</dbReference>
<sequence length="243" mass="26980">MWSMNEDTAKDHGVKILFFAHLKDLSGVDRAVLDVDLPLRVVELKRTIVARFPMLADRMTNVLVAVNQQYAGDEDLVRAGDEVAFFPPVSGGSLPTIFRITKEELDLNELLEKITLPTTGAACIFTGMVRGETRRGAAHQTIALEYEAYVPMAEAKMAQVAAEIRQRWPAVEGIAIVQRIGHLKAGTPTVMIACTAAHRDTGVFEAARYGIDRLKEIVPVWKKEIMPNGEEWIEGSYYPKKGE</sequence>
<dbReference type="InterPro" id="IPR003448">
    <property type="entry name" value="Mopterin_biosynth_MoaE"/>
</dbReference>
<dbReference type="PANTHER" id="PTHR23404">
    <property type="entry name" value="MOLYBDOPTERIN SYNTHASE RELATED"/>
    <property type="match status" value="1"/>
</dbReference>